<keyword evidence="1" id="KW-0800">Toxin</keyword>
<dbReference type="Gene3D" id="3.40.420.10">
    <property type="entry name" value="Ricin (A subunit), domain 1"/>
    <property type="match status" value="1"/>
</dbReference>
<keyword evidence="2" id="KW-0326">Glycosidase</keyword>
<comment type="catalytic activity">
    <reaction evidence="1">
        <text>Endohydrolysis of the N-glycosidic bond at one specific adenosine on the 28S rRNA.</text>
        <dbReference type="EC" id="3.2.2.22"/>
    </reaction>
</comment>
<dbReference type="GO" id="GO:0006952">
    <property type="term" value="P:defense response"/>
    <property type="evidence" value="ECO:0007669"/>
    <property type="project" value="UniProtKB-KW"/>
</dbReference>
<name>A0A5A7RFF0_STRAF</name>
<dbReference type="InterPro" id="IPR036041">
    <property type="entry name" value="Ribosome-inact_prot_sf"/>
</dbReference>
<dbReference type="GO" id="GO:0030598">
    <property type="term" value="F:rRNA N-glycosylase activity"/>
    <property type="evidence" value="ECO:0007669"/>
    <property type="project" value="UniProtKB-EC"/>
</dbReference>
<dbReference type="EC" id="3.2.2.22" evidence="1"/>
<dbReference type="SUPFAM" id="SSF56371">
    <property type="entry name" value="Ribosome inactivating proteins (RIP)"/>
    <property type="match status" value="1"/>
</dbReference>
<dbReference type="EMBL" id="BKCP01012292">
    <property type="protein sequence ID" value="GER55898.1"/>
    <property type="molecule type" value="Genomic_DNA"/>
</dbReference>
<comment type="similarity">
    <text evidence="1">Belongs to the ribosome-inactivating protein family.</text>
</comment>
<gene>
    <name evidence="2" type="ORF">STAS_33591</name>
</gene>
<keyword evidence="1" id="KW-0378">Hydrolase</keyword>
<keyword evidence="1" id="KW-0652">Protein synthesis inhibitor</keyword>
<dbReference type="GO" id="GO:0017148">
    <property type="term" value="P:negative regulation of translation"/>
    <property type="evidence" value="ECO:0007669"/>
    <property type="project" value="UniProtKB-KW"/>
</dbReference>
<organism evidence="2 3">
    <name type="scientific">Striga asiatica</name>
    <name type="common">Asiatic witchweed</name>
    <name type="synonym">Buchnera asiatica</name>
    <dbReference type="NCBI Taxonomy" id="4170"/>
    <lineage>
        <taxon>Eukaryota</taxon>
        <taxon>Viridiplantae</taxon>
        <taxon>Streptophyta</taxon>
        <taxon>Embryophyta</taxon>
        <taxon>Tracheophyta</taxon>
        <taxon>Spermatophyta</taxon>
        <taxon>Magnoliopsida</taxon>
        <taxon>eudicotyledons</taxon>
        <taxon>Gunneridae</taxon>
        <taxon>Pentapetalae</taxon>
        <taxon>asterids</taxon>
        <taxon>lamiids</taxon>
        <taxon>Lamiales</taxon>
        <taxon>Orobanchaceae</taxon>
        <taxon>Buchnereae</taxon>
        <taxon>Striga</taxon>
    </lineage>
</organism>
<keyword evidence="3" id="KW-1185">Reference proteome</keyword>
<protein>
    <recommendedName>
        <fullName evidence="1">rRNA N-glycosylase</fullName>
        <ecNumber evidence="1">3.2.2.22</ecNumber>
    </recommendedName>
</protein>
<dbReference type="InterPro" id="IPR001574">
    <property type="entry name" value="Ribosome_inactivat_prot"/>
</dbReference>
<evidence type="ECO:0000313" key="2">
    <source>
        <dbReference type="EMBL" id="GER55898.1"/>
    </source>
</evidence>
<proteinExistence type="inferred from homology"/>
<dbReference type="Pfam" id="PF00161">
    <property type="entry name" value="RIP"/>
    <property type="match status" value="1"/>
</dbReference>
<dbReference type="OrthoDB" id="1688122at2759"/>
<keyword evidence="1" id="KW-0611">Plant defense</keyword>
<comment type="caution">
    <text evidence="2">The sequence shown here is derived from an EMBL/GenBank/DDBJ whole genome shotgun (WGS) entry which is preliminary data.</text>
</comment>
<accession>A0A5A7RFF0</accession>
<reference evidence="3" key="1">
    <citation type="journal article" date="2019" name="Curr. Biol.">
        <title>Genome Sequence of Striga asiatica Provides Insight into the Evolution of Plant Parasitism.</title>
        <authorList>
            <person name="Yoshida S."/>
            <person name="Kim S."/>
            <person name="Wafula E.K."/>
            <person name="Tanskanen J."/>
            <person name="Kim Y.M."/>
            <person name="Honaas L."/>
            <person name="Yang Z."/>
            <person name="Spallek T."/>
            <person name="Conn C.E."/>
            <person name="Ichihashi Y."/>
            <person name="Cheong K."/>
            <person name="Cui S."/>
            <person name="Der J.P."/>
            <person name="Gundlach H."/>
            <person name="Jiao Y."/>
            <person name="Hori C."/>
            <person name="Ishida J.K."/>
            <person name="Kasahara H."/>
            <person name="Kiba T."/>
            <person name="Kim M.S."/>
            <person name="Koo N."/>
            <person name="Laohavisit A."/>
            <person name="Lee Y.H."/>
            <person name="Lumba S."/>
            <person name="McCourt P."/>
            <person name="Mortimer J.C."/>
            <person name="Mutuku J.M."/>
            <person name="Nomura T."/>
            <person name="Sasaki-Sekimoto Y."/>
            <person name="Seto Y."/>
            <person name="Wang Y."/>
            <person name="Wakatake T."/>
            <person name="Sakakibara H."/>
            <person name="Demura T."/>
            <person name="Yamaguchi S."/>
            <person name="Yoneyama K."/>
            <person name="Manabe R.I."/>
            <person name="Nelson D.C."/>
            <person name="Schulman A.H."/>
            <person name="Timko M.P."/>
            <person name="dePamphilis C.W."/>
            <person name="Choi D."/>
            <person name="Shirasu K."/>
        </authorList>
    </citation>
    <scope>NUCLEOTIDE SEQUENCE [LARGE SCALE GENOMIC DNA]</scope>
    <source>
        <strain evidence="3">cv. UVA1</strain>
    </source>
</reference>
<evidence type="ECO:0000256" key="1">
    <source>
        <dbReference type="RuleBase" id="RU004915"/>
    </source>
</evidence>
<dbReference type="GO" id="GO:0090729">
    <property type="term" value="F:toxin activity"/>
    <property type="evidence" value="ECO:0007669"/>
    <property type="project" value="UniProtKB-KW"/>
</dbReference>
<evidence type="ECO:0000313" key="3">
    <source>
        <dbReference type="Proteomes" id="UP000325081"/>
    </source>
</evidence>
<dbReference type="AlphaFoldDB" id="A0A5A7RFF0"/>
<dbReference type="InterPro" id="IPR016138">
    <property type="entry name" value="Ribosome_inactivat_prot_sub1"/>
</dbReference>
<dbReference type="Proteomes" id="UP000325081">
    <property type="component" value="Unassembled WGS sequence"/>
</dbReference>
<sequence>MRPEAVTNADQLKLLMKLKILNFDREKEIVLNTRSDNLDLIELEREIDPSREEPSQICFRGDQKLLPKAQPLPYDGSYPSISDDLRNDLPVGREALRSALQLLSMPKPKQKKKDNRFYDDNAFRKALLSVFYHFFEAARFIALEDVIADNFEFGTTLTENQVNLVSYWKKASRCILLNLKFDPKDEYREQKLNLGILKNFSIANSLLLKSIKGLGNLEPSLLLV</sequence>